<reference evidence="7" key="2">
    <citation type="journal article" date="2022" name="Microb. Genom.">
        <title>A chromosome-scale genome assembly of the tomato pathogen Cladosporium fulvum reveals a compartmentalized genome architecture and the presence of a dispensable chromosome.</title>
        <authorList>
            <person name="Zaccaron A.Z."/>
            <person name="Chen L.H."/>
            <person name="Samaras A."/>
            <person name="Stergiopoulos I."/>
        </authorList>
    </citation>
    <scope>NUCLEOTIDE SEQUENCE</scope>
    <source>
        <strain evidence="7">Race5_Kim</strain>
    </source>
</reference>
<feature type="transmembrane region" description="Helical" evidence="6">
    <location>
        <begin position="124"/>
        <end position="149"/>
    </location>
</feature>
<dbReference type="GO" id="GO:0016020">
    <property type="term" value="C:membrane"/>
    <property type="evidence" value="ECO:0007669"/>
    <property type="project" value="UniProtKB-SubCell"/>
</dbReference>
<dbReference type="PANTHER" id="PTHR31162">
    <property type="entry name" value="MALIC ACID TRANSPORT PROTEIN-RELATED"/>
    <property type="match status" value="1"/>
</dbReference>
<reference evidence="7" key="1">
    <citation type="submission" date="2021-12" db="EMBL/GenBank/DDBJ databases">
        <authorList>
            <person name="Zaccaron A."/>
            <person name="Stergiopoulos I."/>
        </authorList>
    </citation>
    <scope>NUCLEOTIDE SEQUENCE</scope>
    <source>
        <strain evidence="7">Race5_Kim</strain>
    </source>
</reference>
<dbReference type="OMA" id="FYHYPYT"/>
<dbReference type="InterPro" id="IPR038665">
    <property type="entry name" value="Voltage-dep_anion_channel_sf"/>
</dbReference>
<proteinExistence type="predicted"/>
<keyword evidence="8" id="KW-1185">Reference proteome</keyword>
<dbReference type="InterPro" id="IPR030185">
    <property type="entry name" value="Mae1"/>
</dbReference>
<feature type="transmembrane region" description="Helical" evidence="6">
    <location>
        <begin position="276"/>
        <end position="298"/>
    </location>
</feature>
<feature type="transmembrane region" description="Helical" evidence="6">
    <location>
        <begin position="421"/>
        <end position="447"/>
    </location>
</feature>
<dbReference type="EMBL" id="CP090169">
    <property type="protein sequence ID" value="UJO19982.1"/>
    <property type="molecule type" value="Genomic_DNA"/>
</dbReference>
<evidence type="ECO:0000256" key="3">
    <source>
        <dbReference type="ARBA" id="ARBA00022989"/>
    </source>
</evidence>
<feature type="transmembrane region" description="Helical" evidence="6">
    <location>
        <begin position="169"/>
        <end position="186"/>
    </location>
</feature>
<dbReference type="PANTHER" id="PTHR31162:SF3">
    <property type="entry name" value="TRANSPORTER_MALIC ACID TRANSPORT PROTEIN, PUTATIVE-RELATED"/>
    <property type="match status" value="1"/>
</dbReference>
<dbReference type="KEGG" id="ffu:CLAFUR5_10388"/>
<organism evidence="7 8">
    <name type="scientific">Passalora fulva</name>
    <name type="common">Tomato leaf mold</name>
    <name type="synonym">Cladosporium fulvum</name>
    <dbReference type="NCBI Taxonomy" id="5499"/>
    <lineage>
        <taxon>Eukaryota</taxon>
        <taxon>Fungi</taxon>
        <taxon>Dikarya</taxon>
        <taxon>Ascomycota</taxon>
        <taxon>Pezizomycotina</taxon>
        <taxon>Dothideomycetes</taxon>
        <taxon>Dothideomycetidae</taxon>
        <taxon>Mycosphaerellales</taxon>
        <taxon>Mycosphaerellaceae</taxon>
        <taxon>Fulvia</taxon>
    </lineage>
</organism>
<evidence type="ECO:0000256" key="2">
    <source>
        <dbReference type="ARBA" id="ARBA00022692"/>
    </source>
</evidence>
<evidence type="ECO:0000313" key="7">
    <source>
        <dbReference type="EMBL" id="UJO19982.1"/>
    </source>
</evidence>
<dbReference type="Pfam" id="PF03595">
    <property type="entry name" value="SLAC1"/>
    <property type="match status" value="1"/>
</dbReference>
<feature type="compositionally biased region" description="Polar residues" evidence="5">
    <location>
        <begin position="31"/>
        <end position="44"/>
    </location>
</feature>
<evidence type="ECO:0000256" key="1">
    <source>
        <dbReference type="ARBA" id="ARBA00004141"/>
    </source>
</evidence>
<dbReference type="Gene3D" id="1.50.10.150">
    <property type="entry name" value="Voltage-dependent anion channel"/>
    <property type="match status" value="1"/>
</dbReference>
<feature type="compositionally biased region" description="Basic and acidic residues" evidence="5">
    <location>
        <begin position="1"/>
        <end position="18"/>
    </location>
</feature>
<evidence type="ECO:0000256" key="4">
    <source>
        <dbReference type="ARBA" id="ARBA00023136"/>
    </source>
</evidence>
<dbReference type="GeneID" id="71990266"/>
<dbReference type="Proteomes" id="UP000756132">
    <property type="component" value="Chromosome 7"/>
</dbReference>
<gene>
    <name evidence="7" type="ORF">CLAFUR5_10388</name>
</gene>
<feature type="transmembrane region" description="Helical" evidence="6">
    <location>
        <begin position="394"/>
        <end position="415"/>
    </location>
</feature>
<feature type="transmembrane region" description="Helical" evidence="6">
    <location>
        <begin position="237"/>
        <end position="256"/>
    </location>
</feature>
<feature type="transmembrane region" description="Helical" evidence="6">
    <location>
        <begin position="198"/>
        <end position="225"/>
    </location>
</feature>
<sequence>MAAVDRLHLPAERSDRGKHDRHASLRHLPNGLTSSNGNLTSRPPSVNGEKGSSDVPGTLRPTRPSMHRNWSAQNMRHNISLEHLHVDLHFKERIKHFTWTWFTMTMATGGVANVLYQVPYRFHGLYAIGCIFFIFNMVLFLFNVTMISLRFYHYPHTFMHSILHPTESLFIPASLISIGTILINVSQYGVSQPSTGEWLLSTMVVLFWVFCGLAVCFSAGIYLVMWSTQTFTVAQMTPIWIFPCYPLLVIGPHAGTLAKHLVNRPTDALTMILGGFVFQGIGFLLSLMIYAAFIYRLMTEKLPQENLRPGMFVSVGPSGFTISGVVSMGLLLPSVVTKDFLLKGNGELAAQVSQIASIWFGLWLWGLALWFFIISVGAHYSCVRKGRMTFAMTFYSYVFPQTALTTATFAIAEALDNKPIAILGCVMTCLVIVVWFAVFILMVRAVIEKDILWPQRQEDRAEGGWQTHSARPSACNGRTGSPISIRLRSATLTGADQAQPIDNNIEEPCRPNAKASGQDNTLMNMTVPVENPFEAERNKITGPDEMV</sequence>
<dbReference type="CDD" id="cd09317">
    <property type="entry name" value="TDT_Mae1_like"/>
    <property type="match status" value="1"/>
</dbReference>
<keyword evidence="2 6" id="KW-0812">Transmembrane</keyword>
<feature type="transmembrane region" description="Helical" evidence="6">
    <location>
        <begin position="356"/>
        <end position="382"/>
    </location>
</feature>
<dbReference type="AlphaFoldDB" id="A0A9Q8PCP4"/>
<dbReference type="InterPro" id="IPR004695">
    <property type="entry name" value="SLAC1/Mae1/Ssu1/TehA"/>
</dbReference>
<evidence type="ECO:0000313" key="8">
    <source>
        <dbReference type="Proteomes" id="UP000756132"/>
    </source>
</evidence>
<feature type="region of interest" description="Disordered" evidence="5">
    <location>
        <begin position="500"/>
        <end position="519"/>
    </location>
</feature>
<protein>
    <submittedName>
        <fullName evidence="7">Malic acid transport protein</fullName>
    </submittedName>
</protein>
<keyword evidence="4 6" id="KW-0472">Membrane</keyword>
<name>A0A9Q8PCP4_PASFU</name>
<feature type="transmembrane region" description="Helical" evidence="6">
    <location>
        <begin position="310"/>
        <end position="336"/>
    </location>
</feature>
<keyword evidence="3 6" id="KW-1133">Transmembrane helix</keyword>
<feature type="transmembrane region" description="Helical" evidence="6">
    <location>
        <begin position="99"/>
        <end position="118"/>
    </location>
</feature>
<comment type="subcellular location">
    <subcellularLocation>
        <location evidence="1">Membrane</location>
        <topology evidence="1">Multi-pass membrane protein</topology>
    </subcellularLocation>
</comment>
<dbReference type="OrthoDB" id="2901184at2759"/>
<evidence type="ECO:0000256" key="6">
    <source>
        <dbReference type="SAM" id="Phobius"/>
    </source>
</evidence>
<evidence type="ECO:0000256" key="5">
    <source>
        <dbReference type="SAM" id="MobiDB-lite"/>
    </source>
</evidence>
<accession>A0A9Q8PCP4</accession>
<dbReference type="RefSeq" id="XP_047764348.1">
    <property type="nucleotide sequence ID" value="XM_047909536.1"/>
</dbReference>
<feature type="region of interest" description="Disordered" evidence="5">
    <location>
        <begin position="1"/>
        <end position="66"/>
    </location>
</feature>
<dbReference type="GO" id="GO:0015140">
    <property type="term" value="F:malate transmembrane transporter activity"/>
    <property type="evidence" value="ECO:0007669"/>
    <property type="project" value="InterPro"/>
</dbReference>